<dbReference type="AlphaFoldDB" id="A0A1H6IE84"/>
<dbReference type="EMBL" id="FNWO01000010">
    <property type="protein sequence ID" value="SEH45222.1"/>
    <property type="molecule type" value="Genomic_DNA"/>
</dbReference>
<feature type="region of interest" description="Disordered" evidence="4">
    <location>
        <begin position="1"/>
        <end position="20"/>
    </location>
</feature>
<evidence type="ECO:0000256" key="2">
    <source>
        <dbReference type="ARBA" id="ARBA00022612"/>
    </source>
</evidence>
<keyword evidence="3" id="KW-0231">Viral genome packaging</keyword>
<evidence type="ECO:0000256" key="3">
    <source>
        <dbReference type="ARBA" id="ARBA00023219"/>
    </source>
</evidence>
<name>A0A1H6IE84_MAGFU</name>
<evidence type="ECO:0000256" key="1">
    <source>
        <dbReference type="ARBA" id="ARBA00004328"/>
    </source>
</evidence>
<dbReference type="Proteomes" id="UP000182983">
    <property type="component" value="Unassembled WGS sequence"/>
</dbReference>
<evidence type="ECO:0000313" key="6">
    <source>
        <dbReference type="Proteomes" id="UP000182983"/>
    </source>
</evidence>
<protein>
    <submittedName>
        <fullName evidence="5">Bacteriophage head to tail connecting protein</fullName>
    </submittedName>
</protein>
<dbReference type="InterPro" id="IPR020991">
    <property type="entry name" value="Connector_podovirus"/>
</dbReference>
<comment type="subcellular location">
    <subcellularLocation>
        <location evidence="1">Virion</location>
    </subcellularLocation>
</comment>
<proteinExistence type="predicted"/>
<keyword evidence="6" id="KW-1185">Reference proteome</keyword>
<accession>A0A1H6IE84</accession>
<dbReference type="Pfam" id="PF12236">
    <property type="entry name" value="Head-tail_con"/>
    <property type="match status" value="1"/>
</dbReference>
<dbReference type="RefSeq" id="WP_244511173.1">
    <property type="nucleotide sequence ID" value="NZ_FNWO01000010.1"/>
</dbReference>
<feature type="compositionally biased region" description="Basic and acidic residues" evidence="4">
    <location>
        <begin position="1"/>
        <end position="19"/>
    </location>
</feature>
<keyword evidence="2" id="KW-1188">Viral release from host cell</keyword>
<gene>
    <name evidence="5" type="ORF">SAMN04244559_02398</name>
</gene>
<evidence type="ECO:0000313" key="5">
    <source>
        <dbReference type="EMBL" id="SEH45222.1"/>
    </source>
</evidence>
<reference evidence="6" key="1">
    <citation type="submission" date="2016-10" db="EMBL/GenBank/DDBJ databases">
        <authorList>
            <person name="Varghese N."/>
            <person name="Submissions S."/>
        </authorList>
    </citation>
    <scope>NUCLEOTIDE SEQUENCE [LARGE SCALE GENOMIC DNA]</scope>
    <source>
        <strain evidence="6">DSM 13234</strain>
    </source>
</reference>
<sequence length="514" mass="55902">MTRRSSRSEDEAARGEHLLGPDADDPSILLGRFRKAKQRRAVWESHWQECYDFALPLRDAILTAAVPGEKKADRLFDGTAPDAVDQLAASLLSELTPPWAQWFGLTASDRLEPAERDRVAPVLDRIGTVLQSHFDRSNFAIEMHQCYLDVVTGGTASLLFEEAAPGESSAFRFTAVPLGQVVLEEGPEGRLDVTFRRCELTVAALHARFPAARLPDAIIRAAASDPDLRVGIVEAVVPSRGSYGYAAVLEAESDETVLAQGRFEMSPFINFRWLKAPGEVYGRSPVMKALPDIKTANKVVELVLKNATIAVTGIWQADDDGVLNPANIKLVPGTIIPKAVGSQGLQPLVAPGRFDTSQLVLDDLRGRIRHALLADKLGQTNSPKMTATEVLERSSEMARLLGATYGRLQSELLTPLVLRAVHILRRRGEIPDLVVDGREVDLQYRSPLAQSQAQRDARNMLTWLSSLSQLGPEALAAIDPAAAARWLGRSFNVPADILRPAAATSPTGGNDGVR</sequence>
<evidence type="ECO:0000256" key="4">
    <source>
        <dbReference type="SAM" id="MobiDB-lite"/>
    </source>
</evidence>
<organism evidence="5 6">
    <name type="scientific">Magnetospirillum fulvum</name>
    <name type="common">Rhodospirillum fulvum</name>
    <dbReference type="NCBI Taxonomy" id="1082"/>
    <lineage>
        <taxon>Bacteria</taxon>
        <taxon>Pseudomonadati</taxon>
        <taxon>Pseudomonadota</taxon>
        <taxon>Alphaproteobacteria</taxon>
        <taxon>Rhodospirillales</taxon>
        <taxon>Rhodospirillaceae</taxon>
        <taxon>Magnetospirillum</taxon>
    </lineage>
</organism>